<name>A0A4R8DUE6_9BACT</name>
<comment type="caution">
    <text evidence="11">The sequence shown here is derived from an EMBL/GenBank/DDBJ whole genome shotgun (WGS) entry which is preliminary data.</text>
</comment>
<evidence type="ECO:0000313" key="12">
    <source>
        <dbReference type="Proteomes" id="UP000294498"/>
    </source>
</evidence>
<dbReference type="EC" id="1.4.3.3" evidence="6"/>
<evidence type="ECO:0000256" key="7">
    <source>
        <dbReference type="ARBA" id="ARBA00039751"/>
    </source>
</evidence>
<dbReference type="AlphaFoldDB" id="A0A4R8DUE6"/>
<comment type="similarity">
    <text evidence="2">Belongs to the DAMOX/DASOX family.</text>
</comment>
<dbReference type="PIRSF" id="PIRSF000189">
    <property type="entry name" value="D-aa_oxidase"/>
    <property type="match status" value="1"/>
</dbReference>
<evidence type="ECO:0000256" key="2">
    <source>
        <dbReference type="ARBA" id="ARBA00006730"/>
    </source>
</evidence>
<evidence type="ECO:0000256" key="5">
    <source>
        <dbReference type="ARBA" id="ARBA00023002"/>
    </source>
</evidence>
<feature type="domain" description="FAD dependent oxidoreductase" evidence="10">
    <location>
        <begin position="2"/>
        <end position="312"/>
    </location>
</feature>
<dbReference type="InterPro" id="IPR023209">
    <property type="entry name" value="DAO"/>
</dbReference>
<dbReference type="InterPro" id="IPR006076">
    <property type="entry name" value="FAD-dep_OxRdtase"/>
</dbReference>
<comment type="cofactor">
    <cofactor evidence="1 9">
        <name>FAD</name>
        <dbReference type="ChEBI" id="CHEBI:57692"/>
    </cofactor>
</comment>
<gene>
    <name evidence="11" type="ORF">EDB95_2068</name>
</gene>
<accession>A0A4R8DUE6</accession>
<dbReference type="GO" id="GO:0003884">
    <property type="term" value="F:D-amino-acid oxidase activity"/>
    <property type="evidence" value="ECO:0007669"/>
    <property type="project" value="UniProtKB-EC"/>
</dbReference>
<dbReference type="Pfam" id="PF01266">
    <property type="entry name" value="DAO"/>
    <property type="match status" value="1"/>
</dbReference>
<dbReference type="OrthoDB" id="246701at2"/>
<dbReference type="GO" id="GO:0071949">
    <property type="term" value="F:FAD binding"/>
    <property type="evidence" value="ECO:0007669"/>
    <property type="project" value="InterPro"/>
</dbReference>
<dbReference type="Gene3D" id="3.40.50.720">
    <property type="entry name" value="NAD(P)-binding Rossmann-like Domain"/>
    <property type="match status" value="1"/>
</dbReference>
<evidence type="ECO:0000256" key="1">
    <source>
        <dbReference type="ARBA" id="ARBA00001974"/>
    </source>
</evidence>
<feature type="binding site" evidence="9">
    <location>
        <begin position="38"/>
        <end position="39"/>
    </location>
    <ligand>
        <name>FAD</name>
        <dbReference type="ChEBI" id="CHEBI:57692"/>
    </ligand>
</feature>
<evidence type="ECO:0000313" key="11">
    <source>
        <dbReference type="EMBL" id="TDX01037.1"/>
    </source>
</evidence>
<dbReference type="PANTHER" id="PTHR11530:SF11">
    <property type="entry name" value="D-ASPARTATE OXIDASE"/>
    <property type="match status" value="1"/>
</dbReference>
<dbReference type="InterPro" id="IPR006181">
    <property type="entry name" value="D-amino_acid_oxidase_CS"/>
</dbReference>
<dbReference type="PROSITE" id="PS00677">
    <property type="entry name" value="DAO"/>
    <property type="match status" value="1"/>
</dbReference>
<dbReference type="RefSeq" id="WP_133993247.1">
    <property type="nucleotide sequence ID" value="NZ_SODV01000001.1"/>
</dbReference>
<evidence type="ECO:0000256" key="8">
    <source>
        <dbReference type="ARBA" id="ARBA00049547"/>
    </source>
</evidence>
<sequence length="321" mass="34703">MDITVLGCGVIGLTTALRLTEDGHRVTIRTWKVPPETTSDKAAAFWSPYRITEDGQTFAWIAETYRTLAEFSRIPGSGVSMVPLRKFLKDGRDTSDNWWLKAIPGEHYTSLNNGELPPGYTAGWKAEVPLMETPLYLPFLMDRFRAGGGRTGGGRIITGEKVTTLSAFSGSLVVNCTGLGSRDLCGDEALLPVRGQIAVTGPLPLDGIYVDADTPIYLVPRADGCIIGGTYERDNWEDTPEPETINEIVQRAKALTPDLTTGPAIRSYAGLRPYRPSVRLEADPAQPGLIHHYGHGGAGFTVSWGAATSVAALVRSLDRIS</sequence>
<organism evidence="11 12">
    <name type="scientific">Dinghuibacter silviterrae</name>
    <dbReference type="NCBI Taxonomy" id="1539049"/>
    <lineage>
        <taxon>Bacteria</taxon>
        <taxon>Pseudomonadati</taxon>
        <taxon>Bacteroidota</taxon>
        <taxon>Chitinophagia</taxon>
        <taxon>Chitinophagales</taxon>
        <taxon>Chitinophagaceae</taxon>
        <taxon>Dinghuibacter</taxon>
    </lineage>
</organism>
<evidence type="ECO:0000256" key="3">
    <source>
        <dbReference type="ARBA" id="ARBA00022630"/>
    </source>
</evidence>
<protein>
    <recommendedName>
        <fullName evidence="7">D-amino-acid oxidase</fullName>
        <ecNumber evidence="6">1.4.3.3</ecNumber>
    </recommendedName>
</protein>
<keyword evidence="3" id="KW-0285">Flavoprotein</keyword>
<keyword evidence="5" id="KW-0560">Oxidoreductase</keyword>
<dbReference type="Gene3D" id="3.30.9.10">
    <property type="entry name" value="D-Amino Acid Oxidase, subunit A, domain 2"/>
    <property type="match status" value="1"/>
</dbReference>
<dbReference type="PANTHER" id="PTHR11530">
    <property type="entry name" value="D-AMINO ACID OXIDASE"/>
    <property type="match status" value="1"/>
</dbReference>
<dbReference type="SUPFAM" id="SSF54373">
    <property type="entry name" value="FAD-linked reductases, C-terminal domain"/>
    <property type="match status" value="1"/>
</dbReference>
<evidence type="ECO:0000259" key="10">
    <source>
        <dbReference type="Pfam" id="PF01266"/>
    </source>
</evidence>
<reference evidence="11 12" key="1">
    <citation type="submission" date="2019-03" db="EMBL/GenBank/DDBJ databases">
        <title>Genomic Encyclopedia of Type Strains, Phase IV (KMG-IV): sequencing the most valuable type-strain genomes for metagenomic binning, comparative biology and taxonomic classification.</title>
        <authorList>
            <person name="Goeker M."/>
        </authorList>
    </citation>
    <scope>NUCLEOTIDE SEQUENCE [LARGE SCALE GENOMIC DNA]</scope>
    <source>
        <strain evidence="11 12">DSM 100059</strain>
    </source>
</reference>
<comment type="catalytic activity">
    <reaction evidence="8">
        <text>a D-alpha-amino acid + O2 + H2O = a 2-oxocarboxylate + H2O2 + NH4(+)</text>
        <dbReference type="Rhea" id="RHEA:21816"/>
        <dbReference type="ChEBI" id="CHEBI:15377"/>
        <dbReference type="ChEBI" id="CHEBI:15379"/>
        <dbReference type="ChEBI" id="CHEBI:16240"/>
        <dbReference type="ChEBI" id="CHEBI:28938"/>
        <dbReference type="ChEBI" id="CHEBI:35179"/>
        <dbReference type="ChEBI" id="CHEBI:59871"/>
        <dbReference type="EC" id="1.4.3.3"/>
    </reaction>
    <physiologicalReaction direction="left-to-right" evidence="8">
        <dbReference type="Rhea" id="RHEA:21817"/>
    </physiologicalReaction>
</comment>
<dbReference type="Proteomes" id="UP000294498">
    <property type="component" value="Unassembled WGS sequence"/>
</dbReference>
<keyword evidence="12" id="KW-1185">Reference proteome</keyword>
<feature type="binding site" evidence="9">
    <location>
        <begin position="296"/>
        <end position="301"/>
    </location>
    <ligand>
        <name>FAD</name>
        <dbReference type="ChEBI" id="CHEBI:57692"/>
    </ligand>
</feature>
<dbReference type="EMBL" id="SODV01000001">
    <property type="protein sequence ID" value="TDX01037.1"/>
    <property type="molecule type" value="Genomic_DNA"/>
</dbReference>
<feature type="binding site" evidence="9">
    <location>
        <position position="272"/>
    </location>
    <ligand>
        <name>D-dopa</name>
        <dbReference type="ChEBI" id="CHEBI:149689"/>
    </ligand>
</feature>
<feature type="binding site" evidence="9">
    <location>
        <position position="297"/>
    </location>
    <ligand>
        <name>D-dopa</name>
        <dbReference type="ChEBI" id="CHEBI:149689"/>
    </ligand>
</feature>
<dbReference type="GO" id="GO:0005737">
    <property type="term" value="C:cytoplasm"/>
    <property type="evidence" value="ECO:0007669"/>
    <property type="project" value="TreeGrafter"/>
</dbReference>
<evidence type="ECO:0000256" key="9">
    <source>
        <dbReference type="PIRSR" id="PIRSR000189-1"/>
    </source>
</evidence>
<dbReference type="SUPFAM" id="SSF51971">
    <property type="entry name" value="Nucleotide-binding domain"/>
    <property type="match status" value="1"/>
</dbReference>
<evidence type="ECO:0000256" key="4">
    <source>
        <dbReference type="ARBA" id="ARBA00022827"/>
    </source>
</evidence>
<dbReference type="GO" id="GO:0019478">
    <property type="term" value="P:D-amino acid catabolic process"/>
    <property type="evidence" value="ECO:0007669"/>
    <property type="project" value="TreeGrafter"/>
</dbReference>
<evidence type="ECO:0000256" key="6">
    <source>
        <dbReference type="ARBA" id="ARBA00039101"/>
    </source>
</evidence>
<proteinExistence type="inferred from homology"/>
<keyword evidence="4 9" id="KW-0274">FAD</keyword>
<feature type="binding site" evidence="9">
    <location>
        <position position="217"/>
    </location>
    <ligand>
        <name>D-dopa</name>
        <dbReference type="ChEBI" id="CHEBI:149689"/>
    </ligand>
</feature>
<feature type="binding site" evidence="9">
    <location>
        <position position="177"/>
    </location>
    <ligand>
        <name>FAD</name>
        <dbReference type="ChEBI" id="CHEBI:57692"/>
    </ligand>
</feature>